<feature type="compositionally biased region" description="Polar residues" evidence="2">
    <location>
        <begin position="108"/>
        <end position="119"/>
    </location>
</feature>
<feature type="compositionally biased region" description="Polar residues" evidence="2">
    <location>
        <begin position="231"/>
        <end position="248"/>
    </location>
</feature>
<feature type="compositionally biased region" description="Basic and acidic residues" evidence="2">
    <location>
        <begin position="253"/>
        <end position="270"/>
    </location>
</feature>
<reference evidence="3 4" key="1">
    <citation type="submission" date="2019-09" db="EMBL/GenBank/DDBJ databases">
        <title>The hologenome of the rock-dwelling lichen Lasallia pustulata.</title>
        <authorList>
            <person name="Greshake Tzovaras B."/>
            <person name="Segers F."/>
            <person name="Bicker A."/>
            <person name="Dal Grande F."/>
            <person name="Otte J."/>
            <person name="Hankeln T."/>
            <person name="Schmitt I."/>
            <person name="Ebersberger I."/>
        </authorList>
    </citation>
    <scope>NUCLEOTIDE SEQUENCE [LARGE SCALE GENOMIC DNA]</scope>
    <source>
        <strain evidence="3">A1-1</strain>
    </source>
</reference>
<feature type="compositionally biased region" description="Polar residues" evidence="2">
    <location>
        <begin position="78"/>
        <end position="93"/>
    </location>
</feature>
<feature type="compositionally biased region" description="Polar residues" evidence="2">
    <location>
        <begin position="22"/>
        <end position="37"/>
    </location>
</feature>
<organism evidence="3 4">
    <name type="scientific">Lasallia pustulata</name>
    <dbReference type="NCBI Taxonomy" id="136370"/>
    <lineage>
        <taxon>Eukaryota</taxon>
        <taxon>Fungi</taxon>
        <taxon>Dikarya</taxon>
        <taxon>Ascomycota</taxon>
        <taxon>Pezizomycotina</taxon>
        <taxon>Lecanoromycetes</taxon>
        <taxon>OSLEUM clade</taxon>
        <taxon>Umbilicariomycetidae</taxon>
        <taxon>Umbilicariales</taxon>
        <taxon>Umbilicariaceae</taxon>
        <taxon>Lasallia</taxon>
    </lineage>
</organism>
<comment type="caution">
    <text evidence="3">The sequence shown here is derived from an EMBL/GenBank/DDBJ whole genome shotgun (WGS) entry which is preliminary data.</text>
</comment>
<protein>
    <submittedName>
        <fullName evidence="3">Uncharacterized protein</fullName>
    </submittedName>
</protein>
<dbReference type="EMBL" id="VXIT01000004">
    <property type="protein sequence ID" value="KAA6413362.1"/>
    <property type="molecule type" value="Genomic_DNA"/>
</dbReference>
<feature type="compositionally biased region" description="Basic and acidic residues" evidence="2">
    <location>
        <begin position="353"/>
        <end position="366"/>
    </location>
</feature>
<feature type="compositionally biased region" description="Polar residues" evidence="2">
    <location>
        <begin position="148"/>
        <end position="162"/>
    </location>
</feature>
<evidence type="ECO:0000256" key="1">
    <source>
        <dbReference type="SAM" id="Coils"/>
    </source>
</evidence>
<feature type="compositionally biased region" description="Basic residues" evidence="2">
    <location>
        <begin position="164"/>
        <end position="188"/>
    </location>
</feature>
<proteinExistence type="predicted"/>
<dbReference type="OrthoDB" id="5425962at2759"/>
<dbReference type="Proteomes" id="UP000324767">
    <property type="component" value="Unassembled WGS sequence"/>
</dbReference>
<evidence type="ECO:0000256" key="2">
    <source>
        <dbReference type="SAM" id="MobiDB-lite"/>
    </source>
</evidence>
<evidence type="ECO:0000313" key="4">
    <source>
        <dbReference type="Proteomes" id="UP000324767"/>
    </source>
</evidence>
<keyword evidence="1" id="KW-0175">Coiled coil</keyword>
<feature type="region of interest" description="Disordered" evidence="2">
    <location>
        <begin position="1"/>
        <end position="366"/>
    </location>
</feature>
<dbReference type="AlphaFoldDB" id="A0A5M8PUW6"/>
<feature type="coiled-coil region" evidence="1">
    <location>
        <begin position="573"/>
        <end position="611"/>
    </location>
</feature>
<accession>A0A5M8PUW6</accession>
<gene>
    <name evidence="3" type="ORF">FRX48_03108</name>
</gene>
<name>A0A5M8PUW6_9LECA</name>
<feature type="compositionally biased region" description="Basic and acidic residues" evidence="2">
    <location>
        <begin position="63"/>
        <end position="77"/>
    </location>
</feature>
<evidence type="ECO:0000313" key="3">
    <source>
        <dbReference type="EMBL" id="KAA6413362.1"/>
    </source>
</evidence>
<sequence>MAQVSSVHARAPARRRNARLPEQSQSVNTDPGGTNHATRQHSRKQTTGAAMSKDASIPGTTDQAEHLPETTSRDVQRRSGQVSAEATAGTINQLAFKRTASDSHMLRKNTTSLESSPQSLGKRKRGTGQLVRPSQVLSGKSTNRRSKLMSTSDTYAINNISPGKTKRVPKSGTIHHGKTGLRSGKKAVRSSSPAPIVGGAAEQESPVAIDGTRMSPKPSGRPRKQPEPTRPSASNSESTNSRNYNLRNTGRGVADKSKTGSKTLENDPKTKSSPPTAKGAMPSPKSSKTFGKSASIPHRAKQIRKDGALVTEPPYDDDSDSLAGDGAGGEGEHLTRGIRGVRFGSDHSTVQFRSHDDDDSLEGHNMDEHGEEIGVEIEEDNDCADQTELNEQHQLENTGGFLLRGHDWAKVMEGANTVGVSNKDNVVKKGKPHLETRTMKDFVRQVRNISKFYKVSGRGEVEPEAQILARQVESIDEDQAGNKKCEIIQDIYAHAIPELVFMLDEALAARETECSLPNHIKGLAEIIQLQDIVIHLCEKARGWKGDPVTDRLIKKPTTQKILPYMRSMRKSLHRELENRKREFQRKKDGAGAELERHRMEEEMRRKKIEDERVRLKIWERIDEQLDRNERVLFSRKPLRLPRLVLPLGTDDWTFEQELVLNKYLEEFGDLPAPDRYLQLLTLPALQGKLPDHIRQRALYSRPNLENFYEKKQGSVPDWVLSIE</sequence>